<feature type="signal peptide" evidence="6">
    <location>
        <begin position="1"/>
        <end position="19"/>
    </location>
</feature>
<evidence type="ECO:0000256" key="3">
    <source>
        <dbReference type="ARBA" id="ARBA00022670"/>
    </source>
</evidence>
<protein>
    <submittedName>
        <fullName evidence="7">Serine carboxypeptidase</fullName>
    </submittedName>
</protein>
<keyword evidence="6" id="KW-0732">Signal</keyword>
<dbReference type="Gene3D" id="3.40.50.1820">
    <property type="entry name" value="alpha/beta hydrolase"/>
    <property type="match status" value="1"/>
</dbReference>
<dbReference type="AlphaFoldDB" id="A0A3N4LK41"/>
<evidence type="ECO:0000256" key="5">
    <source>
        <dbReference type="ARBA" id="ARBA00023180"/>
    </source>
</evidence>
<dbReference type="Proteomes" id="UP000267821">
    <property type="component" value="Unassembled WGS sequence"/>
</dbReference>
<dbReference type="OrthoDB" id="443318at2759"/>
<evidence type="ECO:0000313" key="7">
    <source>
        <dbReference type="EMBL" id="RPB23264.1"/>
    </source>
</evidence>
<dbReference type="PRINTS" id="PR00724">
    <property type="entry name" value="CRBOXYPTASEC"/>
</dbReference>
<evidence type="ECO:0000256" key="1">
    <source>
        <dbReference type="ARBA" id="ARBA00009431"/>
    </source>
</evidence>
<evidence type="ECO:0000313" key="8">
    <source>
        <dbReference type="Proteomes" id="UP000267821"/>
    </source>
</evidence>
<dbReference type="GO" id="GO:0004185">
    <property type="term" value="F:serine-type carboxypeptidase activity"/>
    <property type="evidence" value="ECO:0007669"/>
    <property type="project" value="InterPro"/>
</dbReference>
<comment type="similarity">
    <text evidence="1">Belongs to the peptidase S10 family.</text>
</comment>
<dbReference type="InterPro" id="IPR001563">
    <property type="entry name" value="Peptidase_S10"/>
</dbReference>
<dbReference type="PROSITE" id="PS00560">
    <property type="entry name" value="CARBOXYPEPT_SER_HIS"/>
    <property type="match status" value="1"/>
</dbReference>
<keyword evidence="4" id="KW-0378">Hydrolase</keyword>
<evidence type="ECO:0000256" key="2">
    <source>
        <dbReference type="ARBA" id="ARBA00022645"/>
    </source>
</evidence>
<dbReference type="SUPFAM" id="SSF53474">
    <property type="entry name" value="alpha/beta-Hydrolases"/>
    <property type="match status" value="1"/>
</dbReference>
<reference evidence="7 8" key="1">
    <citation type="journal article" date="2018" name="Nat. Ecol. Evol.">
        <title>Pezizomycetes genomes reveal the molecular basis of ectomycorrhizal truffle lifestyle.</title>
        <authorList>
            <person name="Murat C."/>
            <person name="Payen T."/>
            <person name="Noel B."/>
            <person name="Kuo A."/>
            <person name="Morin E."/>
            <person name="Chen J."/>
            <person name="Kohler A."/>
            <person name="Krizsan K."/>
            <person name="Balestrini R."/>
            <person name="Da Silva C."/>
            <person name="Montanini B."/>
            <person name="Hainaut M."/>
            <person name="Levati E."/>
            <person name="Barry K.W."/>
            <person name="Belfiori B."/>
            <person name="Cichocki N."/>
            <person name="Clum A."/>
            <person name="Dockter R.B."/>
            <person name="Fauchery L."/>
            <person name="Guy J."/>
            <person name="Iotti M."/>
            <person name="Le Tacon F."/>
            <person name="Lindquist E.A."/>
            <person name="Lipzen A."/>
            <person name="Malagnac F."/>
            <person name="Mello A."/>
            <person name="Molinier V."/>
            <person name="Miyauchi S."/>
            <person name="Poulain J."/>
            <person name="Riccioni C."/>
            <person name="Rubini A."/>
            <person name="Sitrit Y."/>
            <person name="Splivallo R."/>
            <person name="Traeger S."/>
            <person name="Wang M."/>
            <person name="Zifcakova L."/>
            <person name="Wipf D."/>
            <person name="Zambonelli A."/>
            <person name="Paolocci F."/>
            <person name="Nowrousian M."/>
            <person name="Ottonello S."/>
            <person name="Baldrian P."/>
            <person name="Spatafora J.W."/>
            <person name="Henrissat B."/>
            <person name="Nagy L.G."/>
            <person name="Aury J.M."/>
            <person name="Wincker P."/>
            <person name="Grigoriev I.V."/>
            <person name="Bonfante P."/>
            <person name="Martin F.M."/>
        </authorList>
    </citation>
    <scope>NUCLEOTIDE SEQUENCE [LARGE SCALE GENOMIC DNA]</scope>
    <source>
        <strain evidence="7 8">ATCC MYA-4762</strain>
    </source>
</reference>
<dbReference type="PANTHER" id="PTHR11802">
    <property type="entry name" value="SERINE PROTEASE FAMILY S10 SERINE CARBOXYPEPTIDASE"/>
    <property type="match status" value="1"/>
</dbReference>
<dbReference type="GO" id="GO:0006508">
    <property type="term" value="P:proteolysis"/>
    <property type="evidence" value="ECO:0007669"/>
    <property type="project" value="UniProtKB-KW"/>
</dbReference>
<feature type="chain" id="PRO_5018125625" evidence="6">
    <location>
        <begin position="20"/>
        <end position="602"/>
    </location>
</feature>
<dbReference type="Pfam" id="PF00450">
    <property type="entry name" value="Peptidase_S10"/>
    <property type="match status" value="1"/>
</dbReference>
<proteinExistence type="inferred from homology"/>
<organism evidence="7 8">
    <name type="scientific">Terfezia boudieri ATCC MYA-4762</name>
    <dbReference type="NCBI Taxonomy" id="1051890"/>
    <lineage>
        <taxon>Eukaryota</taxon>
        <taxon>Fungi</taxon>
        <taxon>Dikarya</taxon>
        <taxon>Ascomycota</taxon>
        <taxon>Pezizomycotina</taxon>
        <taxon>Pezizomycetes</taxon>
        <taxon>Pezizales</taxon>
        <taxon>Pezizaceae</taxon>
        <taxon>Terfezia</taxon>
    </lineage>
</organism>
<keyword evidence="8" id="KW-1185">Reference proteome</keyword>
<dbReference type="GO" id="GO:0000324">
    <property type="term" value="C:fungal-type vacuole"/>
    <property type="evidence" value="ECO:0007669"/>
    <property type="project" value="TreeGrafter"/>
</dbReference>
<keyword evidence="3" id="KW-0645">Protease</keyword>
<name>A0A3N4LK41_9PEZI</name>
<dbReference type="PANTHER" id="PTHR11802:SF404">
    <property type="entry name" value="CARBOXYPEPTIDASE"/>
    <property type="match status" value="1"/>
</dbReference>
<dbReference type="STRING" id="1051890.A0A3N4LK41"/>
<dbReference type="InParanoid" id="A0A3N4LK41"/>
<keyword evidence="5" id="KW-0325">Glycoprotein</keyword>
<gene>
    <name evidence="7" type="ORF">L211DRAFT_857692</name>
</gene>
<dbReference type="InterPro" id="IPR033124">
    <property type="entry name" value="Ser_caboxypep_his_AS"/>
</dbReference>
<sequence>MNLRFLLFAVCSALPFVHSQYPPQITNVYEIESPVNSDIKIRFKSPDYRICNTTNTSQKQYSGHIHLPPGTLAPIEQDYPINTFFWFFEARQSPQDAPLTIWLNGGPGSSSLIGMLQEIGPCEVVQADPSHLKTSPREFGWDKASNLIFIDQPNQVGFSYDTATNGVLPLLDLNNRFIPNVSAPPGGGRHILAMGYTNLFNGTFSSGNVKHTANTTQIAAQATWHFLQTWISNFPRYQPKDSGLQFFAESYGGHYGPVFSAYIEEQNERLAAGKLPPGIKELHLRSLGIVNGCVDELVQSPYYAIYGNHNPYNITAVSRNAADRALDNFFKLGGCRDRILKCRKLQKERDPWNVGDNELVNVACRKADEYCVCINRSVYDIAHADPDPFPPSYYLEFLNNATVQQAISAPVNFTQSNSYVYRAFGSTGDMPRGGEIEDLAYLLDRGVRVALIYGDRDYICNYMGGEAVSLAVNYSKAEQFAEAGYEDVQVNSTYIGGQVRQHGNFSFIRVFQAGHLVPAYQPETGFTIFERVIHGKSIATGQEIVTSGNDIYSSTGPKFSTIGLIPPPPPPPVCFIRSTSSCTKEQFAMLAAGHGVIINGVL</sequence>
<dbReference type="EMBL" id="ML121547">
    <property type="protein sequence ID" value="RPB23264.1"/>
    <property type="molecule type" value="Genomic_DNA"/>
</dbReference>
<evidence type="ECO:0000256" key="6">
    <source>
        <dbReference type="SAM" id="SignalP"/>
    </source>
</evidence>
<evidence type="ECO:0000256" key="4">
    <source>
        <dbReference type="ARBA" id="ARBA00022801"/>
    </source>
</evidence>
<accession>A0A3N4LK41</accession>
<dbReference type="InterPro" id="IPR029058">
    <property type="entry name" value="AB_hydrolase_fold"/>
</dbReference>
<keyword evidence="2 7" id="KW-0121">Carboxypeptidase</keyword>